<feature type="compositionally biased region" description="Basic and acidic residues" evidence="1">
    <location>
        <begin position="521"/>
        <end position="534"/>
    </location>
</feature>
<evidence type="ECO:0000313" key="3">
    <source>
        <dbReference type="Proteomes" id="UP001303115"/>
    </source>
</evidence>
<reference evidence="3" key="1">
    <citation type="journal article" date="2023" name="Mol. Phylogenet. Evol.">
        <title>Genome-scale phylogeny and comparative genomics of the fungal order Sordariales.</title>
        <authorList>
            <person name="Hensen N."/>
            <person name="Bonometti L."/>
            <person name="Westerberg I."/>
            <person name="Brannstrom I.O."/>
            <person name="Guillou S."/>
            <person name="Cros-Aarteil S."/>
            <person name="Calhoun S."/>
            <person name="Haridas S."/>
            <person name="Kuo A."/>
            <person name="Mondo S."/>
            <person name="Pangilinan J."/>
            <person name="Riley R."/>
            <person name="LaButti K."/>
            <person name="Andreopoulos B."/>
            <person name="Lipzen A."/>
            <person name="Chen C."/>
            <person name="Yan M."/>
            <person name="Daum C."/>
            <person name="Ng V."/>
            <person name="Clum A."/>
            <person name="Steindorff A."/>
            <person name="Ohm R.A."/>
            <person name="Martin F."/>
            <person name="Silar P."/>
            <person name="Natvig D.O."/>
            <person name="Lalanne C."/>
            <person name="Gautier V."/>
            <person name="Ament-Velasquez S.L."/>
            <person name="Kruys A."/>
            <person name="Hutchinson M.I."/>
            <person name="Powell A.J."/>
            <person name="Barry K."/>
            <person name="Miller A.N."/>
            <person name="Grigoriev I.V."/>
            <person name="Debuchy R."/>
            <person name="Gladieux P."/>
            <person name="Hiltunen Thoren M."/>
            <person name="Johannesson H."/>
        </authorList>
    </citation>
    <scope>NUCLEOTIDE SEQUENCE [LARGE SCALE GENOMIC DNA]</scope>
    <source>
        <strain evidence="3">CBS 284.82</strain>
    </source>
</reference>
<organism evidence="2 3">
    <name type="scientific">Parachaetomium inaequale</name>
    <dbReference type="NCBI Taxonomy" id="2588326"/>
    <lineage>
        <taxon>Eukaryota</taxon>
        <taxon>Fungi</taxon>
        <taxon>Dikarya</taxon>
        <taxon>Ascomycota</taxon>
        <taxon>Pezizomycotina</taxon>
        <taxon>Sordariomycetes</taxon>
        <taxon>Sordariomycetidae</taxon>
        <taxon>Sordariales</taxon>
        <taxon>Chaetomiaceae</taxon>
        <taxon>Parachaetomium</taxon>
    </lineage>
</organism>
<feature type="region of interest" description="Disordered" evidence="1">
    <location>
        <begin position="743"/>
        <end position="889"/>
    </location>
</feature>
<protein>
    <submittedName>
        <fullName evidence="2">Uncharacterized protein</fullName>
    </submittedName>
</protein>
<feature type="compositionally biased region" description="Acidic residues" evidence="1">
    <location>
        <begin position="823"/>
        <end position="834"/>
    </location>
</feature>
<feature type="region of interest" description="Disordered" evidence="1">
    <location>
        <begin position="637"/>
        <end position="667"/>
    </location>
</feature>
<evidence type="ECO:0000313" key="2">
    <source>
        <dbReference type="EMBL" id="KAK4044629.1"/>
    </source>
</evidence>
<dbReference type="AlphaFoldDB" id="A0AAN6SVI1"/>
<dbReference type="EMBL" id="MU854317">
    <property type="protein sequence ID" value="KAK4044629.1"/>
    <property type="molecule type" value="Genomic_DNA"/>
</dbReference>
<feature type="region of interest" description="Disordered" evidence="1">
    <location>
        <begin position="183"/>
        <end position="215"/>
    </location>
</feature>
<dbReference type="Proteomes" id="UP001303115">
    <property type="component" value="Unassembled WGS sequence"/>
</dbReference>
<accession>A0AAN6SVI1</accession>
<evidence type="ECO:0000256" key="1">
    <source>
        <dbReference type="SAM" id="MobiDB-lite"/>
    </source>
</evidence>
<name>A0AAN6SVI1_9PEZI</name>
<comment type="caution">
    <text evidence="2">The sequence shown here is derived from an EMBL/GenBank/DDBJ whole genome shotgun (WGS) entry which is preliminary data.</text>
</comment>
<proteinExistence type="predicted"/>
<feature type="compositionally biased region" description="Acidic residues" evidence="1">
    <location>
        <begin position="382"/>
        <end position="391"/>
    </location>
</feature>
<keyword evidence="3" id="KW-1185">Reference proteome</keyword>
<feature type="region of interest" description="Disordered" evidence="1">
    <location>
        <begin position="449"/>
        <end position="591"/>
    </location>
</feature>
<feature type="compositionally biased region" description="Acidic residues" evidence="1">
    <location>
        <begin position="487"/>
        <end position="508"/>
    </location>
</feature>
<gene>
    <name evidence="2" type="ORF">C8A01DRAFT_42538</name>
</gene>
<feature type="compositionally biased region" description="Acidic residues" evidence="1">
    <location>
        <begin position="788"/>
        <end position="798"/>
    </location>
</feature>
<sequence length="889" mass="95357">MENSGIYVEADPGFSLDFGSNAELEAFEGEGLDFGLDGSYEEAEHAVTGQVPDDAYEELEHALAGEIPDGAAAEPKADFANPEPHPIAASDEQAQTTEVAEDAGNDAEVDVEGHDEIGYDDDDLLTTDVNADLSITEVGETEAGLPEALSEGHLEPAPLADDSHSEVLPGNDVSWDQEIDFEDHGESTEPQGAPGDADEEAASEHHDGNDLTVDDFDHETTHEQLAADHHGVDLDKELESLAHSLSEIPDIEVLYNQECYSLFGTSDDDPDSYFLSEVHELDRPLSRFLSALRAVISDDIAPTDELVIRFDPLDLEFGERSSEKFLNRSFREILDCHLTLGRVPGVSADPVIHLTVRRDSEEHFLEILADVERVKGSPGSAEDSEMSENPDEESRTNALNDEQVQDETFEDGNLDEYFDEGGHAVAGHDEESNQPELGIAVGHDDVAGEQEQGQSGVNAPQAPSAAGEALDGEDHLEDTPAQALSDEFAEDGANEEQGWDEQVAEDEATVPQHPEISLEVTDEHAHQPTKRQDGSELSETIDLGAVDGEAAPDDGGPEQDAGSNGKCPSLFSPAPHPLLYKSPAPHPGDGRVAVLIREEISASASAYEAAQTSTSTTRVEEEEFWEIDYSDDEYEATPSVNLENKAPPASDPQMLGTISLRSGTNPQWARASSVESSCTSKASEPSDISMTFSFDVDANKAAQDDDLILAFDDEPVLSTIREEAGEDEQYTITSDTAEIAVDNAEDVQEPDAAATSNESLGKHAETGSHLAAAAETASVHTSTTLNGDEIDYDEDDTADGTFTPANDDPQQSAAASSAGHDEIDWENDDDEDEQQPANEDGGVDYEESKETALSPPSVAGKRSRTDGTESLADETGMPACPPPKRMRIC</sequence>
<feature type="region of interest" description="Disordered" evidence="1">
    <location>
        <begin position="370"/>
        <end position="404"/>
    </location>
</feature>